<protein>
    <submittedName>
        <fullName evidence="1">Uncharacterized protein</fullName>
    </submittedName>
</protein>
<dbReference type="STRING" id="537013.CLOSTMETH_03550"/>
<reference evidence="1 2" key="1">
    <citation type="submission" date="2009-01" db="EMBL/GenBank/DDBJ databases">
        <authorList>
            <person name="Fulton L."/>
            <person name="Clifton S."/>
            <person name="Fulton B."/>
            <person name="Xu J."/>
            <person name="Minx P."/>
            <person name="Pepin K.H."/>
            <person name="Johnson M."/>
            <person name="Bhonagiri V."/>
            <person name="Nash W.E."/>
            <person name="Mardis E.R."/>
            <person name="Wilson R.K."/>
        </authorList>
    </citation>
    <scope>NUCLEOTIDE SEQUENCE [LARGE SCALE GENOMIC DNA]</scope>
    <source>
        <strain evidence="1 2">DSM 5476</strain>
    </source>
</reference>
<dbReference type="InterPro" id="IPR029058">
    <property type="entry name" value="AB_hydrolase_fold"/>
</dbReference>
<sequence length="174" mass="19351">MGHGRIIIGHTPKIGSVNIIGSSGGALVGINVALEAPELVGKLIADSFEGERPLPSFTATVEADREASKRGPDGRQFYEYMHGYDWEMVVDQDTSAIVRYQKEIGVFFHKELQPIKTEILLTANREDEFGLAYGREFFETVYLELIAKIGHGQRYLFDTGDTPLSSPIKRVFVS</sequence>
<dbReference type="SUPFAM" id="SSF53474">
    <property type="entry name" value="alpha/beta-Hydrolases"/>
    <property type="match status" value="1"/>
</dbReference>
<name>C0EI55_9FIRM</name>
<dbReference type="AlphaFoldDB" id="C0EI55"/>
<comment type="caution">
    <text evidence="1">The sequence shown here is derived from an EMBL/GenBank/DDBJ whole genome shotgun (WGS) entry which is preliminary data.</text>
</comment>
<evidence type="ECO:0000313" key="1">
    <source>
        <dbReference type="EMBL" id="EEG28863.1"/>
    </source>
</evidence>
<dbReference type="EMBL" id="ACEC01000124">
    <property type="protein sequence ID" value="EEG28863.1"/>
    <property type="molecule type" value="Genomic_DNA"/>
</dbReference>
<dbReference type="Proteomes" id="UP000003340">
    <property type="component" value="Unassembled WGS sequence"/>
</dbReference>
<accession>C0EI55</accession>
<dbReference type="eggNOG" id="COG0596">
    <property type="taxonomic scope" value="Bacteria"/>
</dbReference>
<reference evidence="1 2" key="2">
    <citation type="submission" date="2009-02" db="EMBL/GenBank/DDBJ databases">
        <title>Draft genome sequence of Clostridium methylpentosum (DSM 5476).</title>
        <authorList>
            <person name="Sudarsanam P."/>
            <person name="Ley R."/>
            <person name="Guruge J."/>
            <person name="Turnbaugh P.J."/>
            <person name="Mahowald M."/>
            <person name="Liep D."/>
            <person name="Gordon J."/>
        </authorList>
    </citation>
    <scope>NUCLEOTIDE SEQUENCE [LARGE SCALE GENOMIC DNA]</scope>
    <source>
        <strain evidence="1 2">DSM 5476</strain>
    </source>
</reference>
<proteinExistence type="predicted"/>
<keyword evidence="2" id="KW-1185">Reference proteome</keyword>
<dbReference type="Gene3D" id="3.40.50.1820">
    <property type="entry name" value="alpha/beta hydrolase"/>
    <property type="match status" value="1"/>
</dbReference>
<organism evidence="1 2">
    <name type="scientific">[Clostridium] methylpentosum DSM 5476</name>
    <dbReference type="NCBI Taxonomy" id="537013"/>
    <lineage>
        <taxon>Bacteria</taxon>
        <taxon>Bacillati</taxon>
        <taxon>Bacillota</taxon>
        <taxon>Clostridia</taxon>
        <taxon>Eubacteriales</taxon>
        <taxon>Oscillospiraceae</taxon>
        <taxon>Oscillospiraceae incertae sedis</taxon>
    </lineage>
</organism>
<dbReference type="HOGENOM" id="CLU_1537421_0_0_9"/>
<evidence type="ECO:0000313" key="2">
    <source>
        <dbReference type="Proteomes" id="UP000003340"/>
    </source>
</evidence>
<gene>
    <name evidence="1" type="ORF">CLOSTMETH_03550</name>
</gene>